<accession>A0ABD2W7L2</accession>
<keyword evidence="1" id="KW-0862">Zinc</keyword>
<dbReference type="Proteomes" id="UP001627154">
    <property type="component" value="Unassembled WGS sequence"/>
</dbReference>
<dbReference type="PROSITE" id="PS50158">
    <property type="entry name" value="ZF_CCHC"/>
    <property type="match status" value="1"/>
</dbReference>
<evidence type="ECO:0000313" key="4">
    <source>
        <dbReference type="Proteomes" id="UP001627154"/>
    </source>
</evidence>
<dbReference type="Gene3D" id="4.10.60.10">
    <property type="entry name" value="Zinc finger, CCHC-type"/>
    <property type="match status" value="1"/>
</dbReference>
<dbReference type="SUPFAM" id="SSF57756">
    <property type="entry name" value="Retrovirus zinc finger-like domains"/>
    <property type="match status" value="1"/>
</dbReference>
<dbReference type="AlphaFoldDB" id="A0ABD2W7L2"/>
<keyword evidence="1" id="KW-0479">Metal-binding</keyword>
<comment type="caution">
    <text evidence="3">The sequence shown here is derived from an EMBL/GenBank/DDBJ whole genome shotgun (WGS) entry which is preliminary data.</text>
</comment>
<keyword evidence="4" id="KW-1185">Reference proteome</keyword>
<gene>
    <name evidence="3" type="ORF">TKK_016122</name>
</gene>
<name>A0ABD2W7L2_9HYME</name>
<dbReference type="SMART" id="SM00343">
    <property type="entry name" value="ZnF_C2HC"/>
    <property type="match status" value="2"/>
</dbReference>
<dbReference type="InterPro" id="IPR001878">
    <property type="entry name" value="Znf_CCHC"/>
</dbReference>
<evidence type="ECO:0000256" key="1">
    <source>
        <dbReference type="PROSITE-ProRule" id="PRU00047"/>
    </source>
</evidence>
<organism evidence="3 4">
    <name type="scientific">Trichogramma kaykai</name>
    <dbReference type="NCBI Taxonomy" id="54128"/>
    <lineage>
        <taxon>Eukaryota</taxon>
        <taxon>Metazoa</taxon>
        <taxon>Ecdysozoa</taxon>
        <taxon>Arthropoda</taxon>
        <taxon>Hexapoda</taxon>
        <taxon>Insecta</taxon>
        <taxon>Pterygota</taxon>
        <taxon>Neoptera</taxon>
        <taxon>Endopterygota</taxon>
        <taxon>Hymenoptera</taxon>
        <taxon>Apocrita</taxon>
        <taxon>Proctotrupomorpha</taxon>
        <taxon>Chalcidoidea</taxon>
        <taxon>Trichogrammatidae</taxon>
        <taxon>Trichogramma</taxon>
    </lineage>
</organism>
<sequence length="404" mass="46464">MITEIEDENDDPWFHEMKEISLRKETLLQSQLEIAAENQLLLQQMIAEQRQLRILQEATQASVAKLQADQAEATKKLLKISGTLEVLVLESRQAQLNKETEGVSFNPSALLSSTRTNESEENSTQMREINETLQTLLNKSNDGVVGNKIFVKRNYSLSSKTQIDLWLDLLKSELRTHNLVEFIEKNNFPNLSSEEIKNNKQIVRDIITNRLEPIYHKRVLNIVEPIDLIEKLKEMKRIESNITATSIRERLYCLRRSPKETAIEFIDRFETLTNEYDKGHKERMSDEERASIFHHCLGETCPELNAACIVASRTGSDLGYEEMKNSFLQIEASKSKRNEKTPRVNAASVPPIEEIVCYRCTKVGHYASSCPLVPQNLWFCYSCNEIKRHNSKNCPNQCQNSASR</sequence>
<dbReference type="EMBL" id="JBJJXI010000128">
    <property type="protein sequence ID" value="KAL3388689.1"/>
    <property type="molecule type" value="Genomic_DNA"/>
</dbReference>
<proteinExistence type="predicted"/>
<dbReference type="GO" id="GO:0008270">
    <property type="term" value="F:zinc ion binding"/>
    <property type="evidence" value="ECO:0007669"/>
    <property type="project" value="UniProtKB-KW"/>
</dbReference>
<protein>
    <recommendedName>
        <fullName evidence="2">CCHC-type domain-containing protein</fullName>
    </recommendedName>
</protein>
<reference evidence="3 4" key="1">
    <citation type="journal article" date="2024" name="bioRxiv">
        <title>A reference genome for Trichogramma kaykai: A tiny desert-dwelling parasitoid wasp with competing sex-ratio distorters.</title>
        <authorList>
            <person name="Culotta J."/>
            <person name="Lindsey A.R."/>
        </authorList>
    </citation>
    <scope>NUCLEOTIDE SEQUENCE [LARGE SCALE GENOMIC DNA]</scope>
    <source>
        <strain evidence="3 4">KSX58</strain>
    </source>
</reference>
<keyword evidence="1" id="KW-0863">Zinc-finger</keyword>
<evidence type="ECO:0000313" key="3">
    <source>
        <dbReference type="EMBL" id="KAL3388689.1"/>
    </source>
</evidence>
<dbReference type="InterPro" id="IPR036875">
    <property type="entry name" value="Znf_CCHC_sf"/>
</dbReference>
<evidence type="ECO:0000259" key="2">
    <source>
        <dbReference type="PROSITE" id="PS50158"/>
    </source>
</evidence>
<feature type="domain" description="CCHC-type" evidence="2">
    <location>
        <begin position="357"/>
        <end position="371"/>
    </location>
</feature>